<organism evidence="1 2">
    <name type="scientific">Nitrospirillum amazonense</name>
    <dbReference type="NCBI Taxonomy" id="28077"/>
    <lineage>
        <taxon>Bacteria</taxon>
        <taxon>Pseudomonadati</taxon>
        <taxon>Pseudomonadota</taxon>
        <taxon>Alphaproteobacteria</taxon>
        <taxon>Rhodospirillales</taxon>
        <taxon>Azospirillaceae</taxon>
        <taxon>Nitrospirillum</taxon>
    </lineage>
</organism>
<gene>
    <name evidence="1" type="ORF">FBZ88_11560</name>
</gene>
<evidence type="ECO:0000313" key="1">
    <source>
        <dbReference type="EMBL" id="TWB22914.1"/>
    </source>
</evidence>
<protein>
    <submittedName>
        <fullName evidence="1">Killing trait domain-containing protein</fullName>
    </submittedName>
</protein>
<keyword evidence="2" id="KW-1185">Reference proteome</keyword>
<sequence>MAVEAVADTGATDFDLATTVPPAPTGSISAPAEAIAVVTTLLAQAIGLAMQNVVSQQQALNTVNNAITAKALSLVLAAAGETPPKAWLDEVAALKPVDTTVQQLAALGGLAREFGLLPRP</sequence>
<reference evidence="1 2" key="1">
    <citation type="submission" date="2019-06" db="EMBL/GenBank/DDBJ databases">
        <title>Genomic Encyclopedia of Type Strains, Phase IV (KMG-V): Genome sequencing to study the core and pangenomes of soil and plant-associated prokaryotes.</title>
        <authorList>
            <person name="Whitman W."/>
        </authorList>
    </citation>
    <scope>NUCLEOTIDE SEQUENCE [LARGE SCALE GENOMIC DNA]</scope>
    <source>
        <strain evidence="1 2">BR 11865</strain>
    </source>
</reference>
<name>A0A560FMR9_9PROT</name>
<proteinExistence type="predicted"/>
<dbReference type="RefSeq" id="WP_186464517.1">
    <property type="nucleotide sequence ID" value="NZ_JAYNFR010000015.1"/>
</dbReference>
<dbReference type="Pfam" id="PF11747">
    <property type="entry name" value="RebB"/>
    <property type="match status" value="1"/>
</dbReference>
<dbReference type="InterPro" id="IPR021070">
    <property type="entry name" value="Killing_trait_RebB"/>
</dbReference>
<comment type="caution">
    <text evidence="1">The sequence shown here is derived from an EMBL/GenBank/DDBJ whole genome shotgun (WGS) entry which is preliminary data.</text>
</comment>
<accession>A0A560FMR9</accession>
<dbReference type="EMBL" id="VITO01000015">
    <property type="protein sequence ID" value="TWB22914.1"/>
    <property type="molecule type" value="Genomic_DNA"/>
</dbReference>
<dbReference type="Proteomes" id="UP000316545">
    <property type="component" value="Unassembled WGS sequence"/>
</dbReference>
<dbReference type="AlphaFoldDB" id="A0A560FMR9"/>
<evidence type="ECO:0000313" key="2">
    <source>
        <dbReference type="Proteomes" id="UP000316545"/>
    </source>
</evidence>